<evidence type="ECO:0000313" key="3">
    <source>
        <dbReference type="Proteomes" id="UP000728647"/>
    </source>
</evidence>
<dbReference type="Proteomes" id="UP001016761">
    <property type="component" value="Unassembled WGS sequence"/>
</dbReference>
<dbReference type="OrthoDB" id="322515at2157"/>
<dbReference type="RefSeq" id="WP_174680243.1">
    <property type="nucleotide sequence ID" value="NZ_JABUQZ010000001.1"/>
</dbReference>
<accession>A0A8J8GLH1</accession>
<evidence type="ECO:0000313" key="1">
    <source>
        <dbReference type="EMBL" id="NUB91866.1"/>
    </source>
</evidence>
<keyword evidence="4" id="KW-1185">Reference proteome</keyword>
<name>A0A8J8GLH1_9EURY</name>
<evidence type="ECO:0000313" key="4">
    <source>
        <dbReference type="Proteomes" id="UP001016761"/>
    </source>
</evidence>
<organism evidence="1 3">
    <name type="scientific">Haloterrigena gelatinilytica</name>
    <dbReference type="NCBI Taxonomy" id="2741724"/>
    <lineage>
        <taxon>Archaea</taxon>
        <taxon>Methanobacteriati</taxon>
        <taxon>Methanobacteriota</taxon>
        <taxon>Stenosarchaea group</taxon>
        <taxon>Halobacteria</taxon>
        <taxon>Halobacteriales</taxon>
        <taxon>Natrialbaceae</taxon>
        <taxon>Haloterrigena</taxon>
    </lineage>
</organism>
<comment type="caution">
    <text evidence="1">The sequence shown here is derived from an EMBL/GenBank/DDBJ whole genome shotgun (WGS) entry which is preliminary data.</text>
</comment>
<evidence type="ECO:0000313" key="2">
    <source>
        <dbReference type="EMBL" id="NUC72309.1"/>
    </source>
</evidence>
<gene>
    <name evidence="1" type="ORF">HT576_12660</name>
    <name evidence="2" type="ORF">HTZ84_08290</name>
</gene>
<proteinExistence type="predicted"/>
<dbReference type="Proteomes" id="UP000728647">
    <property type="component" value="Unassembled WGS sequence"/>
</dbReference>
<protein>
    <submittedName>
        <fullName evidence="1">Uncharacterized protein</fullName>
    </submittedName>
</protein>
<dbReference type="EMBL" id="JABUQZ010000001">
    <property type="protein sequence ID" value="NUC72309.1"/>
    <property type="molecule type" value="Genomic_DNA"/>
</dbReference>
<sequence length="246" mass="28016">MTTEHSSMRLNADTILAERVCQQLGRFPEKFRELGEGGELRKLCRKPTTLSGPKVQQSPEDFTEQYLIEPVLHGLGYWNPISEKYTGTGPHFVRRPSTYHKIEIKRPDYLLKNVSPTLDCILEAKAANKEQLTGSKRNATSDIKKYVESNTFAKYLESREKRYLVAIGTDGFRWVLWVKDVRTGETKDAIAEIDMEAAISSIAKRASVIEGEPDHTTAEIRRFLASEFIPAFAARSLPEYIQNQFE</sequence>
<dbReference type="EMBL" id="JABURA010000001">
    <property type="protein sequence ID" value="NUB91866.1"/>
    <property type="molecule type" value="Genomic_DNA"/>
</dbReference>
<dbReference type="AlphaFoldDB" id="A0A8J8GLH1"/>
<reference evidence="1 4" key="1">
    <citation type="submission" date="2020-06" db="EMBL/GenBank/DDBJ databases">
        <title>Haloterrigena sp. nov., an extremely halophilic archaeon isolated from a saline sediment.</title>
        <authorList>
            <person name="Liu B.-B."/>
        </authorList>
    </citation>
    <scope>NUCLEOTIDE SEQUENCE</scope>
    <source>
        <strain evidence="1">SYSU A121-1</strain>
        <strain evidence="2 4">SYSU A558-1</strain>
    </source>
</reference>